<dbReference type="GO" id="GO:0006508">
    <property type="term" value="P:proteolysis"/>
    <property type="evidence" value="ECO:0007669"/>
    <property type="project" value="UniProtKB-KW"/>
</dbReference>
<protein>
    <recommendedName>
        <fullName evidence="6">Peptidase M10 metallopeptidase domain-containing protein</fullName>
    </recommendedName>
</protein>
<dbReference type="GO" id="GO:0004222">
    <property type="term" value="F:metalloendopeptidase activity"/>
    <property type="evidence" value="ECO:0007669"/>
    <property type="project" value="InterPro"/>
</dbReference>
<accession>A0AA87RD15</accession>
<dbReference type="GO" id="GO:0031012">
    <property type="term" value="C:extracellular matrix"/>
    <property type="evidence" value="ECO:0007669"/>
    <property type="project" value="InterPro"/>
</dbReference>
<keyword evidence="3" id="KW-0378">Hydrolase</keyword>
<evidence type="ECO:0000256" key="1">
    <source>
        <dbReference type="ARBA" id="ARBA00022670"/>
    </source>
</evidence>
<keyword evidence="1" id="KW-0645">Protease</keyword>
<evidence type="ECO:0000256" key="3">
    <source>
        <dbReference type="ARBA" id="ARBA00022801"/>
    </source>
</evidence>
<dbReference type="InterPro" id="IPR001818">
    <property type="entry name" value="Pept_M10_metallopeptidase"/>
</dbReference>
<dbReference type="InterPro" id="IPR024079">
    <property type="entry name" value="MetalloPept_cat_dom_sf"/>
</dbReference>
<feature type="signal peptide" evidence="5">
    <location>
        <begin position="1"/>
        <end position="28"/>
    </location>
</feature>
<keyword evidence="2" id="KW-0479">Metal-binding</keyword>
<evidence type="ECO:0000313" key="7">
    <source>
        <dbReference type="EMBL" id="GEK80749.1"/>
    </source>
</evidence>
<evidence type="ECO:0000256" key="5">
    <source>
        <dbReference type="SAM" id="SignalP"/>
    </source>
</evidence>
<feature type="domain" description="Peptidase M10 metallopeptidase" evidence="6">
    <location>
        <begin position="249"/>
        <end position="322"/>
    </location>
</feature>
<dbReference type="Gene3D" id="3.40.390.10">
    <property type="entry name" value="Collagenase (Catalytic Domain)"/>
    <property type="match status" value="1"/>
</dbReference>
<organism evidence="7 8">
    <name type="scientific">Agrococcus baldri</name>
    <dbReference type="NCBI Taxonomy" id="153730"/>
    <lineage>
        <taxon>Bacteria</taxon>
        <taxon>Bacillati</taxon>
        <taxon>Actinomycetota</taxon>
        <taxon>Actinomycetes</taxon>
        <taxon>Micrococcales</taxon>
        <taxon>Microbacteriaceae</taxon>
        <taxon>Agrococcus</taxon>
    </lineage>
</organism>
<dbReference type="Pfam" id="PF00413">
    <property type="entry name" value="Peptidase_M10"/>
    <property type="match status" value="1"/>
</dbReference>
<name>A0AA87RD15_9MICO</name>
<evidence type="ECO:0000313" key="8">
    <source>
        <dbReference type="Proteomes" id="UP000321749"/>
    </source>
</evidence>
<dbReference type="EMBL" id="BJUU01000013">
    <property type="protein sequence ID" value="GEK80749.1"/>
    <property type="molecule type" value="Genomic_DNA"/>
</dbReference>
<keyword evidence="4" id="KW-0862">Zinc</keyword>
<comment type="caution">
    <text evidence="7">The sequence shown here is derived from an EMBL/GenBank/DDBJ whole genome shotgun (WGS) entry which is preliminary data.</text>
</comment>
<keyword evidence="8" id="KW-1185">Reference proteome</keyword>
<gene>
    <name evidence="7" type="ORF">ABA31_21000</name>
</gene>
<dbReference type="AlphaFoldDB" id="A0AA87RD15"/>
<sequence>MRRHAHAVSGAIAAATMLLAAAPLAATAEPDDPACPTPVAGVLEAADAEGINVLDCGFEDLRIDVDGSVSVVPEPGVTVTMEAAAGPGTDQPVGYSIAVDADGIVAVTEGDLAPTVETSSQEGSGDTPAASYDRCGQGGTWVNGWKWQPTRGFTLNVRDWGLPSGVSLTAWNDIVDKAQWTIDRGITSCSFSNGFVLDIALVLGSDRTEQVGPDMGCGERDGYSSIGFGPIDGGIVGATCTWRSSTRLLEADIRMDNSNRRWSASSASCSQAMDLRTVATHELGHAVGLSHQGEYGHGDLTMSPTMRNCEVIQRQLGYGDLVSLRHHY</sequence>
<reference evidence="7 8" key="1">
    <citation type="submission" date="2019-07" db="EMBL/GenBank/DDBJ databases">
        <title>Whole genome shotgun sequence of Agrococcus baldri NBRC 103055.</title>
        <authorList>
            <person name="Hosoyama A."/>
            <person name="Uohara A."/>
            <person name="Ohji S."/>
            <person name="Ichikawa N."/>
        </authorList>
    </citation>
    <scope>NUCLEOTIDE SEQUENCE [LARGE SCALE GENOMIC DNA]</scope>
    <source>
        <strain evidence="7 8">NBRC 103055</strain>
    </source>
</reference>
<dbReference type="GO" id="GO:0008270">
    <property type="term" value="F:zinc ion binding"/>
    <property type="evidence" value="ECO:0007669"/>
    <property type="project" value="InterPro"/>
</dbReference>
<dbReference type="SUPFAM" id="SSF55486">
    <property type="entry name" value="Metalloproteases ('zincins'), catalytic domain"/>
    <property type="match status" value="1"/>
</dbReference>
<dbReference type="Proteomes" id="UP000321749">
    <property type="component" value="Unassembled WGS sequence"/>
</dbReference>
<evidence type="ECO:0000259" key="6">
    <source>
        <dbReference type="Pfam" id="PF00413"/>
    </source>
</evidence>
<evidence type="ECO:0000256" key="4">
    <source>
        <dbReference type="ARBA" id="ARBA00022833"/>
    </source>
</evidence>
<evidence type="ECO:0000256" key="2">
    <source>
        <dbReference type="ARBA" id="ARBA00022723"/>
    </source>
</evidence>
<feature type="chain" id="PRO_5041644766" description="Peptidase M10 metallopeptidase domain-containing protein" evidence="5">
    <location>
        <begin position="29"/>
        <end position="328"/>
    </location>
</feature>
<proteinExistence type="predicted"/>
<keyword evidence="5" id="KW-0732">Signal</keyword>